<evidence type="ECO:0000256" key="2">
    <source>
        <dbReference type="SAM" id="SignalP"/>
    </source>
</evidence>
<feature type="chain" id="PRO_5016793866" evidence="2">
    <location>
        <begin position="30"/>
        <end position="102"/>
    </location>
</feature>
<dbReference type="AlphaFoldDB" id="A0A370B643"/>
<protein>
    <submittedName>
        <fullName evidence="3">Uncharacterized protein</fullName>
    </submittedName>
</protein>
<name>A0A370B643_9ACTN</name>
<evidence type="ECO:0000313" key="4">
    <source>
        <dbReference type="Proteomes" id="UP000253741"/>
    </source>
</evidence>
<evidence type="ECO:0000256" key="1">
    <source>
        <dbReference type="SAM" id="MobiDB-lite"/>
    </source>
</evidence>
<keyword evidence="4" id="KW-1185">Reference proteome</keyword>
<organism evidence="3 4">
    <name type="scientific">Streptomyces corynorhini</name>
    <dbReference type="NCBI Taxonomy" id="2282652"/>
    <lineage>
        <taxon>Bacteria</taxon>
        <taxon>Bacillati</taxon>
        <taxon>Actinomycetota</taxon>
        <taxon>Actinomycetes</taxon>
        <taxon>Kitasatosporales</taxon>
        <taxon>Streptomycetaceae</taxon>
        <taxon>Streptomyces</taxon>
    </lineage>
</organism>
<feature type="signal peptide" evidence="2">
    <location>
        <begin position="1"/>
        <end position="29"/>
    </location>
</feature>
<proteinExistence type="predicted"/>
<keyword evidence="2" id="KW-0732">Signal</keyword>
<gene>
    <name evidence="3" type="ORF">DVH02_25815</name>
</gene>
<feature type="region of interest" description="Disordered" evidence="1">
    <location>
        <begin position="25"/>
        <end position="47"/>
    </location>
</feature>
<reference evidence="3 4" key="1">
    <citation type="submission" date="2018-07" db="EMBL/GenBank/DDBJ databases">
        <title>Streptomyces species from bats.</title>
        <authorList>
            <person name="Dunlap C."/>
        </authorList>
    </citation>
    <scope>NUCLEOTIDE SEQUENCE [LARGE SCALE GENOMIC DNA]</scope>
    <source>
        <strain evidence="3 4">AC230</strain>
    </source>
</reference>
<dbReference type="EMBL" id="QQNA01000230">
    <property type="protein sequence ID" value="RDG35333.1"/>
    <property type="molecule type" value="Genomic_DNA"/>
</dbReference>
<comment type="caution">
    <text evidence="3">The sequence shown here is derived from an EMBL/GenBank/DDBJ whole genome shotgun (WGS) entry which is preliminary data.</text>
</comment>
<dbReference type="OrthoDB" id="4332590at2"/>
<sequence length="102" mass="10915">MRHSIARALVACLRLILAAMLPATGKRRAATTAPSVPPVSPWTKPWAGPSSADARAVFRAKEPMALTPVQRERRYAAGFAAHGVDYPYTGHGVHQVRTAVTA</sequence>
<dbReference type="Proteomes" id="UP000253741">
    <property type="component" value="Unassembled WGS sequence"/>
</dbReference>
<evidence type="ECO:0000313" key="3">
    <source>
        <dbReference type="EMBL" id="RDG35333.1"/>
    </source>
</evidence>
<accession>A0A370B643</accession>